<evidence type="ECO:0000256" key="1">
    <source>
        <dbReference type="SAM" id="MobiDB-lite"/>
    </source>
</evidence>
<reference evidence="3" key="3">
    <citation type="submission" date="2017-02" db="EMBL/GenBank/DDBJ databases">
        <authorList>
            <person name="Peterson S.W."/>
        </authorList>
    </citation>
    <scope>NUCLEOTIDE SEQUENCE [LARGE SCALE GENOMIC DNA]</scope>
    <source>
        <strain evidence="3">VKM Ac-2052</strain>
    </source>
</reference>
<evidence type="ECO:0000313" key="4">
    <source>
        <dbReference type="Proteomes" id="UP000032503"/>
    </source>
</evidence>
<dbReference type="Proteomes" id="UP000032503">
    <property type="component" value="Unassembled WGS sequence"/>
</dbReference>
<dbReference type="RefSeq" id="WP_044441867.1">
    <property type="nucleotide sequence ID" value="NZ_FUYG01000004.1"/>
</dbReference>
<accession>A0A1T4XX72</accession>
<dbReference type="EMBL" id="FUYG01000004">
    <property type="protein sequence ID" value="SKA93798.1"/>
    <property type="molecule type" value="Genomic_DNA"/>
</dbReference>
<proteinExistence type="predicted"/>
<evidence type="ECO:0000313" key="5">
    <source>
        <dbReference type="Proteomes" id="UP000189735"/>
    </source>
</evidence>
<evidence type="ECO:0008006" key="6">
    <source>
        <dbReference type="Google" id="ProtNLM"/>
    </source>
</evidence>
<reference evidence="2" key="2">
    <citation type="submission" date="2015-02" db="EMBL/GenBank/DDBJ databases">
        <authorList>
            <person name="Vasilyev I.Y."/>
            <person name="Siniagina M.N."/>
            <person name="Malanin S.Y."/>
            <person name="Boulygina E.A."/>
            <person name="Grygoryeva T.V."/>
            <person name="Yarullina D.R."/>
            <person name="Ilinskaya O.N."/>
        </authorList>
    </citation>
    <scope>NUCLEOTIDE SEQUENCE</scope>
    <source>
        <strain evidence="2">VKM Ac-1804</strain>
    </source>
</reference>
<evidence type="ECO:0000313" key="2">
    <source>
        <dbReference type="EMBL" id="KJC64160.1"/>
    </source>
</evidence>
<feature type="region of interest" description="Disordered" evidence="1">
    <location>
        <begin position="72"/>
        <end position="95"/>
    </location>
</feature>
<gene>
    <name evidence="3" type="ORF">SAMN06295879_1813</name>
    <name evidence="2" type="ORF">TZ00_11670</name>
</gene>
<organism evidence="3 5">
    <name type="scientific">Agreia bicolorata</name>
    <dbReference type="NCBI Taxonomy" id="110935"/>
    <lineage>
        <taxon>Bacteria</taxon>
        <taxon>Bacillati</taxon>
        <taxon>Actinomycetota</taxon>
        <taxon>Actinomycetes</taxon>
        <taxon>Micrococcales</taxon>
        <taxon>Microbacteriaceae</taxon>
        <taxon>Agreia</taxon>
    </lineage>
</organism>
<dbReference type="Proteomes" id="UP000189735">
    <property type="component" value="Unassembled WGS sequence"/>
</dbReference>
<protein>
    <recommendedName>
        <fullName evidence="6">Large extracellular alpha-helical protein</fullName>
    </recommendedName>
</protein>
<sequence length="477" mass="47116">MAAKRTVIATSARALGAALTLGAGAALVAGAVLIPLPSHTASVPSVEVAPTPLPQSLVCAGSLLQLSNGAGADATTASGVGTPKRSSGSDDADVDIEQSPLAAPDNSTVSDATAPTAVTAPAADPGVLIAAAQSVAVAQEDISGLASTNCAEAQADTWLVGGATTVGRTSFVLLSNPTEVTADVDLTFFSENGRLDAPGSTGITVPAKSQRVFSLAGFAPNAKYPVVHVVSTGGYVAASLQQTVIRGLEPGGIELTGPTAAPSTDVVFAGVKITGTSAIAERLSADGYADLQAAVRVYVPGDTDATITVSVASESSGSADGSYTLSAPAGVVSELPLKDLPDGSYSVSLDSTQPIVASARTSVLASGAIDFAWNQAAAPLDEDVLVPIAPGPSPRIHIANSGDKEATATLRTASGNEVKIVVPAGGTKGLDAQPNTVYTAKMSSAVSISVGYSGDGQLSGYTVAPPSDLAAPIVVYP</sequence>
<evidence type="ECO:0000313" key="3">
    <source>
        <dbReference type="EMBL" id="SKA93798.1"/>
    </source>
</evidence>
<dbReference type="InterPro" id="IPR043777">
    <property type="entry name" value="DUF5719"/>
</dbReference>
<dbReference type="Pfam" id="PF18986">
    <property type="entry name" value="DUF5719"/>
    <property type="match status" value="1"/>
</dbReference>
<reference evidence="2 4" key="1">
    <citation type="journal article" date="2001" name="Int. J. Syst. Evol. Microbiol.">
        <title>Agreia bicolorata gen. nov., sp. nov., to accommodate actinobacteria isolated from narrow reed grass infected by the nematode Heteroanguina graminophila.</title>
        <authorList>
            <person name="Evtushenko L.I."/>
            <person name="Dorofeeva L.V."/>
            <person name="Dobrovolskaya T.G."/>
            <person name="Streshinskaya G.M."/>
            <person name="Subbotin S.A."/>
            <person name="Tiedje J.M."/>
        </authorList>
    </citation>
    <scope>NUCLEOTIDE SEQUENCE [LARGE SCALE GENOMIC DNA]</scope>
    <source>
        <strain evidence="2 4">VKM Ac-1804</strain>
    </source>
</reference>
<dbReference type="EMBL" id="JYFC01000004">
    <property type="protein sequence ID" value="KJC64160.1"/>
    <property type="molecule type" value="Genomic_DNA"/>
</dbReference>
<dbReference type="AlphaFoldDB" id="A0A1T4XX72"/>
<keyword evidence="4" id="KW-1185">Reference proteome</keyword>
<name>A0A1T4XX72_9MICO</name>
<reference evidence="5" key="4">
    <citation type="submission" date="2017-02" db="EMBL/GenBank/DDBJ databases">
        <authorList>
            <person name="Varghese N."/>
            <person name="Submissions S."/>
        </authorList>
    </citation>
    <scope>NUCLEOTIDE SEQUENCE [LARGE SCALE GENOMIC DNA]</scope>
    <source>
        <strain evidence="5">VKM Ac-2052</strain>
    </source>
</reference>